<feature type="signal peptide" evidence="2">
    <location>
        <begin position="1"/>
        <end position="20"/>
    </location>
</feature>
<dbReference type="RefSeq" id="XP_024669230.1">
    <property type="nucleotide sequence ID" value="XM_024813785.1"/>
</dbReference>
<dbReference type="SMART" id="SM00321">
    <property type="entry name" value="WSC"/>
    <property type="match status" value="1"/>
</dbReference>
<dbReference type="InterPro" id="IPR002889">
    <property type="entry name" value="WSC_carb-bd"/>
</dbReference>
<dbReference type="GeneID" id="36520945"/>
<evidence type="ECO:0000313" key="5">
    <source>
        <dbReference type="Proteomes" id="UP000234585"/>
    </source>
</evidence>
<evidence type="ECO:0000259" key="3">
    <source>
        <dbReference type="PROSITE" id="PS51212"/>
    </source>
</evidence>
<dbReference type="STRING" id="41067.A0A2I2F3P9"/>
<dbReference type="Proteomes" id="UP000234585">
    <property type="component" value="Unassembled WGS sequence"/>
</dbReference>
<evidence type="ECO:0000313" key="4">
    <source>
        <dbReference type="EMBL" id="PLB35218.1"/>
    </source>
</evidence>
<proteinExistence type="predicted"/>
<organism evidence="4 5">
    <name type="scientific">Aspergillus candidus</name>
    <dbReference type="NCBI Taxonomy" id="41067"/>
    <lineage>
        <taxon>Eukaryota</taxon>
        <taxon>Fungi</taxon>
        <taxon>Dikarya</taxon>
        <taxon>Ascomycota</taxon>
        <taxon>Pezizomycotina</taxon>
        <taxon>Eurotiomycetes</taxon>
        <taxon>Eurotiomycetidae</taxon>
        <taxon>Eurotiales</taxon>
        <taxon>Aspergillaceae</taxon>
        <taxon>Aspergillus</taxon>
        <taxon>Aspergillus subgen. Circumdati</taxon>
    </lineage>
</organism>
<keyword evidence="5" id="KW-1185">Reference proteome</keyword>
<name>A0A2I2F3P9_ASPCN</name>
<dbReference type="AlphaFoldDB" id="A0A2I2F3P9"/>
<keyword evidence="2" id="KW-0732">Signal</keyword>
<dbReference type="EMBL" id="KZ559165">
    <property type="protein sequence ID" value="PLB35218.1"/>
    <property type="molecule type" value="Genomic_DNA"/>
</dbReference>
<reference evidence="4 5" key="1">
    <citation type="submission" date="2017-12" db="EMBL/GenBank/DDBJ databases">
        <authorList>
            <consortium name="DOE Joint Genome Institute"/>
            <person name="Haridas S."/>
            <person name="Kjaerbolling I."/>
            <person name="Vesth T.C."/>
            <person name="Frisvad J.C."/>
            <person name="Nybo J.L."/>
            <person name="Theobald S."/>
            <person name="Kuo A."/>
            <person name="Bowyer P."/>
            <person name="Matsuda Y."/>
            <person name="Mondo S."/>
            <person name="Lyhne E.K."/>
            <person name="Kogle M.E."/>
            <person name="Clum A."/>
            <person name="Lipzen A."/>
            <person name="Salamov A."/>
            <person name="Ngan C.Y."/>
            <person name="Daum C."/>
            <person name="Chiniquy J."/>
            <person name="Barry K."/>
            <person name="LaButti K."/>
            <person name="Simmons B.A."/>
            <person name="Magnuson J.K."/>
            <person name="Mortensen U.H."/>
            <person name="Larsen T.O."/>
            <person name="Grigoriev I.V."/>
            <person name="Baker S.E."/>
            <person name="Andersen M.R."/>
            <person name="Nordberg H.P."/>
            <person name="Cantor M.N."/>
            <person name="Hua S.X."/>
        </authorList>
    </citation>
    <scope>NUCLEOTIDE SEQUENCE [LARGE SCALE GENOMIC DNA]</scope>
    <source>
        <strain evidence="4 5">CBS 102.13</strain>
    </source>
</reference>
<feature type="chain" id="PRO_5014133791" evidence="2">
    <location>
        <begin position="21"/>
        <end position="128"/>
    </location>
</feature>
<accession>A0A2I2F3P9</accession>
<evidence type="ECO:0000256" key="1">
    <source>
        <dbReference type="SAM" id="MobiDB-lite"/>
    </source>
</evidence>
<protein>
    <submittedName>
        <fullName evidence="4">WSC-domain-containing protein</fullName>
    </submittedName>
</protein>
<dbReference type="OrthoDB" id="2019572at2759"/>
<gene>
    <name evidence="4" type="ORF">BDW47DRAFT_110689</name>
</gene>
<evidence type="ECO:0000256" key="2">
    <source>
        <dbReference type="SAM" id="SignalP"/>
    </source>
</evidence>
<dbReference type="PROSITE" id="PS51212">
    <property type="entry name" value="WSC"/>
    <property type="match status" value="1"/>
</dbReference>
<feature type="domain" description="WSC" evidence="3">
    <location>
        <begin position="19"/>
        <end position="108"/>
    </location>
</feature>
<feature type="region of interest" description="Disordered" evidence="1">
    <location>
        <begin position="109"/>
        <end position="128"/>
    </location>
</feature>
<sequence>MFSKTLSLASILALTISASAVTTTCYSDSGDLKSLGTSKYASTELCAKQCSDRGAPVAAVSGGNECWCGDEVPSEDSKVDEEKCNTKCNGWPQSTCGGDGFWEVLLPKAEGSDTKPAPSGVRAETFVA</sequence>
<dbReference type="Pfam" id="PF01822">
    <property type="entry name" value="WSC"/>
    <property type="match status" value="1"/>
</dbReference>